<dbReference type="SUPFAM" id="SSF49590">
    <property type="entry name" value="PHL pollen allergen"/>
    <property type="match status" value="1"/>
</dbReference>
<reference evidence="10 11" key="1">
    <citation type="submission" date="2023-10" db="EMBL/GenBank/DDBJ databases">
        <title>Genome-Wide Identification Analysis in wild type Solanum Pinnatisectum Reveals Some Genes Defensing Phytophthora Infestans.</title>
        <authorList>
            <person name="Sun C."/>
        </authorList>
    </citation>
    <scope>NUCLEOTIDE SEQUENCE [LARGE SCALE GENOMIC DNA]</scope>
    <source>
        <strain evidence="10">LQN</strain>
        <tissue evidence="10">Leaf</tissue>
    </source>
</reference>
<evidence type="ECO:0000256" key="6">
    <source>
        <dbReference type="ARBA" id="ARBA00023316"/>
    </source>
</evidence>
<dbReference type="Pfam" id="PF03330">
    <property type="entry name" value="DPBB_1"/>
    <property type="match status" value="1"/>
</dbReference>
<name>A0AAV9MDY6_9SOLN</name>
<evidence type="ECO:0000259" key="8">
    <source>
        <dbReference type="PROSITE" id="PS50842"/>
    </source>
</evidence>
<dbReference type="InterPro" id="IPR036908">
    <property type="entry name" value="RlpA-like_sf"/>
</dbReference>
<evidence type="ECO:0000256" key="2">
    <source>
        <dbReference type="ARBA" id="ARBA00022512"/>
    </source>
</evidence>
<dbReference type="GO" id="GO:0016020">
    <property type="term" value="C:membrane"/>
    <property type="evidence" value="ECO:0007669"/>
    <property type="project" value="UniProtKB-SubCell"/>
</dbReference>
<dbReference type="InterPro" id="IPR009009">
    <property type="entry name" value="RlpA-like_DPBB"/>
</dbReference>
<feature type="domain" description="Expansin-like CBD" evidence="9">
    <location>
        <begin position="167"/>
        <end position="246"/>
    </location>
</feature>
<dbReference type="Gene3D" id="2.60.40.760">
    <property type="entry name" value="Expansin, cellulose-binding-like domain"/>
    <property type="match status" value="1"/>
</dbReference>
<evidence type="ECO:0000313" key="10">
    <source>
        <dbReference type="EMBL" id="KAK4735527.1"/>
    </source>
</evidence>
<dbReference type="GO" id="GO:0009653">
    <property type="term" value="P:anatomical structure morphogenesis"/>
    <property type="evidence" value="ECO:0007669"/>
    <property type="project" value="UniProtKB-ARBA"/>
</dbReference>
<dbReference type="SMART" id="SM00837">
    <property type="entry name" value="DPBB_1"/>
    <property type="match status" value="1"/>
</dbReference>
<protein>
    <recommendedName>
        <fullName evidence="7">Expansin</fullName>
    </recommendedName>
</protein>
<dbReference type="PANTHER" id="PTHR31867">
    <property type="entry name" value="EXPANSIN-A15"/>
    <property type="match status" value="1"/>
</dbReference>
<comment type="caution">
    <text evidence="10">The sequence shown here is derived from an EMBL/GenBank/DDBJ whole genome shotgun (WGS) entry which is preliminary data.</text>
</comment>
<evidence type="ECO:0000256" key="3">
    <source>
        <dbReference type="ARBA" id="ARBA00022525"/>
    </source>
</evidence>
<dbReference type="GO" id="GO:0009664">
    <property type="term" value="P:plant-type cell wall organization"/>
    <property type="evidence" value="ECO:0007669"/>
    <property type="project" value="InterPro"/>
</dbReference>
<dbReference type="PROSITE" id="PS50843">
    <property type="entry name" value="EXPANSIN_CBD"/>
    <property type="match status" value="1"/>
</dbReference>
<dbReference type="InterPro" id="IPR007118">
    <property type="entry name" value="Expan_Lol_pI"/>
</dbReference>
<evidence type="ECO:0000259" key="9">
    <source>
        <dbReference type="PROSITE" id="PS50843"/>
    </source>
</evidence>
<evidence type="ECO:0000313" key="11">
    <source>
        <dbReference type="Proteomes" id="UP001311915"/>
    </source>
</evidence>
<dbReference type="Proteomes" id="UP001311915">
    <property type="component" value="Unassembled WGS sequence"/>
</dbReference>
<keyword evidence="2 7" id="KW-0134">Cell wall</keyword>
<organism evidence="10 11">
    <name type="scientific">Solanum pinnatisectum</name>
    <name type="common">tansyleaf nightshade</name>
    <dbReference type="NCBI Taxonomy" id="50273"/>
    <lineage>
        <taxon>Eukaryota</taxon>
        <taxon>Viridiplantae</taxon>
        <taxon>Streptophyta</taxon>
        <taxon>Embryophyta</taxon>
        <taxon>Tracheophyta</taxon>
        <taxon>Spermatophyta</taxon>
        <taxon>Magnoliopsida</taxon>
        <taxon>eudicotyledons</taxon>
        <taxon>Gunneridae</taxon>
        <taxon>Pentapetalae</taxon>
        <taxon>asterids</taxon>
        <taxon>lamiids</taxon>
        <taxon>Solanales</taxon>
        <taxon>Solanaceae</taxon>
        <taxon>Solanoideae</taxon>
        <taxon>Solaneae</taxon>
        <taxon>Solanum</taxon>
    </lineage>
</organism>
<keyword evidence="3 7" id="KW-0964">Secreted</keyword>
<dbReference type="InterPro" id="IPR036749">
    <property type="entry name" value="Expansin_CBD_sf"/>
</dbReference>
<comment type="subcellular location">
    <subcellularLocation>
        <location evidence="7">Secreted</location>
        <location evidence="7">Cell wall</location>
    </subcellularLocation>
    <subcellularLocation>
        <location evidence="7">Membrane</location>
        <topology evidence="7">Peripheral membrane protein</topology>
    </subcellularLocation>
</comment>
<sequence length="250" mass="28110">MAKHQRFFILFITFIVIFLVETFESKEVEGNLDAQGWNNARATFYGDMSGNETMRNKGMAWKQRHSAQHSFNSGSTCGACFQIKCVNAPKACHHDQIITIAATNFCPPNYTKTTDVWCNPPQQHFDLSLPMFLKIAEYKAGVAPVVYRRVTCQKKGGLKFEIKGNPNWILVLVFNVGGVGDVVNVKIKGSKTEWLPMSRNWGQNWQASVQLAGQSLSFQVQTSDGKLVQSDNVVPDNWQFGQTFEAQNSF</sequence>
<feature type="signal peptide" evidence="7">
    <location>
        <begin position="1"/>
        <end position="22"/>
    </location>
</feature>
<dbReference type="PROSITE" id="PS50842">
    <property type="entry name" value="EXPANSIN_EG45"/>
    <property type="match status" value="1"/>
</dbReference>
<keyword evidence="11" id="KW-1185">Reference proteome</keyword>
<comment type="function">
    <text evidence="7">Causes loosening and extension of plant cell walls by disrupting non-covalent bonding between cellulose microfibrils and matrix glucans. No enzymatic activity has been found.</text>
</comment>
<feature type="chain" id="PRO_5043106585" description="Expansin" evidence="7">
    <location>
        <begin position="23"/>
        <end position="250"/>
    </location>
</feature>
<keyword evidence="4 7" id="KW-0732">Signal</keyword>
<accession>A0AAV9MDY6</accession>
<dbReference type="Gene3D" id="2.40.40.10">
    <property type="entry name" value="RlpA-like domain"/>
    <property type="match status" value="1"/>
</dbReference>
<dbReference type="PRINTS" id="PR01225">
    <property type="entry name" value="EXPANSNFAMLY"/>
</dbReference>
<dbReference type="PRINTS" id="PR01226">
    <property type="entry name" value="EXPANSIN"/>
</dbReference>
<evidence type="ECO:0000256" key="1">
    <source>
        <dbReference type="ARBA" id="ARBA00005392"/>
    </source>
</evidence>
<evidence type="ECO:0000256" key="4">
    <source>
        <dbReference type="ARBA" id="ARBA00022729"/>
    </source>
</evidence>
<keyword evidence="5" id="KW-0472">Membrane</keyword>
<dbReference type="AlphaFoldDB" id="A0AAV9MDY6"/>
<dbReference type="Pfam" id="PF01357">
    <property type="entry name" value="Expansin_C"/>
    <property type="match status" value="1"/>
</dbReference>
<feature type="domain" description="Expansin-like EG45" evidence="8">
    <location>
        <begin position="40"/>
        <end position="157"/>
    </location>
</feature>
<keyword evidence="6 7" id="KW-0961">Cell wall biogenesis/degradation</keyword>
<dbReference type="GO" id="GO:0005576">
    <property type="term" value="C:extracellular region"/>
    <property type="evidence" value="ECO:0007669"/>
    <property type="project" value="InterPro"/>
</dbReference>
<comment type="similarity">
    <text evidence="1 7">Belongs to the expansin family. Expansin A subfamily.</text>
</comment>
<dbReference type="EMBL" id="JAWPEI010000002">
    <property type="protein sequence ID" value="KAK4735527.1"/>
    <property type="molecule type" value="Genomic_DNA"/>
</dbReference>
<dbReference type="InterPro" id="IPR007112">
    <property type="entry name" value="Expansin/allergen_DPBB_dom"/>
</dbReference>
<evidence type="ECO:0000256" key="7">
    <source>
        <dbReference type="RuleBase" id="RU365023"/>
    </source>
</evidence>
<gene>
    <name evidence="10" type="ORF">R3W88_009788</name>
</gene>
<dbReference type="SUPFAM" id="SSF50685">
    <property type="entry name" value="Barwin-like endoglucanases"/>
    <property type="match status" value="1"/>
</dbReference>
<dbReference type="InterPro" id="IPR002963">
    <property type="entry name" value="Expansin"/>
</dbReference>
<dbReference type="InterPro" id="IPR007117">
    <property type="entry name" value="Expansin_CBD"/>
</dbReference>
<evidence type="ECO:0000256" key="5">
    <source>
        <dbReference type="ARBA" id="ARBA00023136"/>
    </source>
</evidence>
<proteinExistence type="inferred from homology"/>